<dbReference type="RefSeq" id="WP_209654139.1">
    <property type="nucleotide sequence ID" value="NZ_JAGJCB010000005.1"/>
</dbReference>
<feature type="transmembrane region" description="Helical" evidence="6">
    <location>
        <begin position="225"/>
        <end position="248"/>
    </location>
</feature>
<sequence>MNNIDKDIKSTTTFRLNHLPKLLVKTYKSWMEKEPFKLGAVVAYYAILSLPALLILILNLVGAIWGRELVRGELQAEMSSALGSDTAEAILKMIAEKGDEPTSIFATILGIGVLLYGATGVFYQLQNVLDDIWEVKQTYSNEIIATLIGRLKSFGFILIFGFLLLISFVLTALLTAFANRISRLFSTEIVGIAYIIDIVFSLIFIYMLFAAMFKYLPSKPIRWKAVRVGAALTALLFILGKYILSFYFGKTEPGSTYGAAGSIIIVMLWTSYSSLILFFGAQFTKIYSDRYLIVN</sequence>
<accession>A0ABS4BSX4</accession>
<dbReference type="Proteomes" id="UP000670776">
    <property type="component" value="Unassembled WGS sequence"/>
</dbReference>
<dbReference type="PIRSF" id="PIRSF035875">
    <property type="entry name" value="RNase_BN"/>
    <property type="match status" value="1"/>
</dbReference>
<evidence type="ECO:0000313" key="8">
    <source>
        <dbReference type="Proteomes" id="UP000670776"/>
    </source>
</evidence>
<evidence type="ECO:0000313" key="7">
    <source>
        <dbReference type="EMBL" id="MBP0903683.1"/>
    </source>
</evidence>
<name>A0ABS4BSX4_9FLAO</name>
<dbReference type="PANTHER" id="PTHR30213">
    <property type="entry name" value="INNER MEMBRANE PROTEIN YHJD"/>
    <property type="match status" value="1"/>
</dbReference>
<feature type="transmembrane region" description="Helical" evidence="6">
    <location>
        <begin position="189"/>
        <end position="213"/>
    </location>
</feature>
<dbReference type="EMBL" id="JAGJCB010000005">
    <property type="protein sequence ID" value="MBP0903683.1"/>
    <property type="molecule type" value="Genomic_DNA"/>
</dbReference>
<comment type="caution">
    <text evidence="7">The sequence shown here is derived from an EMBL/GenBank/DDBJ whole genome shotgun (WGS) entry which is preliminary data.</text>
</comment>
<proteinExistence type="predicted"/>
<dbReference type="Pfam" id="PF03631">
    <property type="entry name" value="Virul_fac_BrkB"/>
    <property type="match status" value="1"/>
</dbReference>
<evidence type="ECO:0000256" key="4">
    <source>
        <dbReference type="ARBA" id="ARBA00022989"/>
    </source>
</evidence>
<feature type="transmembrane region" description="Helical" evidence="6">
    <location>
        <begin position="103"/>
        <end position="123"/>
    </location>
</feature>
<feature type="transmembrane region" description="Helical" evidence="6">
    <location>
        <begin position="260"/>
        <end position="281"/>
    </location>
</feature>
<keyword evidence="2" id="KW-1003">Cell membrane</keyword>
<evidence type="ECO:0000256" key="3">
    <source>
        <dbReference type="ARBA" id="ARBA00022692"/>
    </source>
</evidence>
<evidence type="ECO:0000256" key="5">
    <source>
        <dbReference type="ARBA" id="ARBA00023136"/>
    </source>
</evidence>
<gene>
    <name evidence="7" type="ORF">J8H85_07570</name>
</gene>
<dbReference type="PANTHER" id="PTHR30213:SF1">
    <property type="entry name" value="INNER MEMBRANE PROTEIN YHJD"/>
    <property type="match status" value="1"/>
</dbReference>
<reference evidence="7 8" key="1">
    <citation type="submission" date="2021-04" db="EMBL/GenBank/DDBJ databases">
        <title>Mariniflexile gromovii gen. nov., sp. nov., a gliding bacterium isolated from the sea urchin Strongylocentrotus intermedius.</title>
        <authorList>
            <person name="Ko S."/>
            <person name="Le V."/>
            <person name="Ahn C.-Y."/>
            <person name="Oh H.-M."/>
        </authorList>
    </citation>
    <scope>NUCLEOTIDE SEQUENCE [LARGE SCALE GENOMIC DNA]</scope>
    <source>
        <strain evidence="7 8">KCTC 12570</strain>
    </source>
</reference>
<keyword evidence="3 6" id="KW-0812">Transmembrane</keyword>
<keyword evidence="8" id="KW-1185">Reference proteome</keyword>
<keyword evidence="4 6" id="KW-1133">Transmembrane helix</keyword>
<dbReference type="InterPro" id="IPR017039">
    <property type="entry name" value="Virul_fac_BrkB"/>
</dbReference>
<comment type="subcellular location">
    <subcellularLocation>
        <location evidence="1">Cell membrane</location>
        <topology evidence="1">Multi-pass membrane protein</topology>
    </subcellularLocation>
</comment>
<evidence type="ECO:0000256" key="1">
    <source>
        <dbReference type="ARBA" id="ARBA00004651"/>
    </source>
</evidence>
<evidence type="ECO:0000256" key="2">
    <source>
        <dbReference type="ARBA" id="ARBA00022475"/>
    </source>
</evidence>
<feature type="transmembrane region" description="Helical" evidence="6">
    <location>
        <begin position="38"/>
        <end position="65"/>
    </location>
</feature>
<protein>
    <submittedName>
        <fullName evidence="7">YihY/virulence factor BrkB family protein</fullName>
    </submittedName>
</protein>
<evidence type="ECO:0000256" key="6">
    <source>
        <dbReference type="SAM" id="Phobius"/>
    </source>
</evidence>
<feature type="transmembrane region" description="Helical" evidence="6">
    <location>
        <begin position="154"/>
        <end position="177"/>
    </location>
</feature>
<keyword evidence="5 6" id="KW-0472">Membrane</keyword>
<organism evidence="7 8">
    <name type="scientific">Mariniflexile gromovii</name>
    <dbReference type="NCBI Taxonomy" id="362523"/>
    <lineage>
        <taxon>Bacteria</taxon>
        <taxon>Pseudomonadati</taxon>
        <taxon>Bacteroidota</taxon>
        <taxon>Flavobacteriia</taxon>
        <taxon>Flavobacteriales</taxon>
        <taxon>Flavobacteriaceae</taxon>
        <taxon>Mariniflexile</taxon>
    </lineage>
</organism>